<organism evidence="1 2">
    <name type="scientific">Brevibacillus centrosporus</name>
    <dbReference type="NCBI Taxonomy" id="54910"/>
    <lineage>
        <taxon>Bacteria</taxon>
        <taxon>Bacillati</taxon>
        <taxon>Bacillota</taxon>
        <taxon>Bacilli</taxon>
        <taxon>Bacillales</taxon>
        <taxon>Paenibacillaceae</taxon>
        <taxon>Brevibacillus</taxon>
    </lineage>
</organism>
<dbReference type="AlphaFoldDB" id="A0A1I3WIX0"/>
<keyword evidence="2" id="KW-1185">Reference proteome</keyword>
<accession>A0A1I3WIX0</accession>
<sequence>MNLNVRKANEADIESILRIYNQGIADRIATLETEEKD</sequence>
<evidence type="ECO:0000313" key="1">
    <source>
        <dbReference type="EMBL" id="SFK07478.1"/>
    </source>
</evidence>
<dbReference type="Proteomes" id="UP000198915">
    <property type="component" value="Unassembled WGS sequence"/>
</dbReference>
<gene>
    <name evidence="1" type="ORF">SAMN05518846_108153</name>
</gene>
<evidence type="ECO:0008006" key="3">
    <source>
        <dbReference type="Google" id="ProtNLM"/>
    </source>
</evidence>
<proteinExistence type="predicted"/>
<reference evidence="2" key="1">
    <citation type="submission" date="2016-10" db="EMBL/GenBank/DDBJ databases">
        <authorList>
            <person name="Varghese N."/>
            <person name="Submissions S."/>
        </authorList>
    </citation>
    <scope>NUCLEOTIDE SEQUENCE [LARGE SCALE GENOMIC DNA]</scope>
    <source>
        <strain evidence="2">OK042</strain>
    </source>
</reference>
<protein>
    <recommendedName>
        <fullName evidence="3">GNAT family N-acetyltransferase</fullName>
    </recommendedName>
</protein>
<dbReference type="EMBL" id="FORT01000008">
    <property type="protein sequence ID" value="SFK07478.1"/>
    <property type="molecule type" value="Genomic_DNA"/>
</dbReference>
<name>A0A1I3WIX0_9BACL</name>
<evidence type="ECO:0000313" key="2">
    <source>
        <dbReference type="Proteomes" id="UP000198915"/>
    </source>
</evidence>
<dbReference type="STRING" id="1884381.SAMN05518846_108153"/>